<dbReference type="InterPro" id="IPR036661">
    <property type="entry name" value="Luciferase-like_sf"/>
</dbReference>
<feature type="binding site" evidence="6">
    <location>
        <position position="150"/>
    </location>
    <ligand>
        <name>FMN</name>
        <dbReference type="ChEBI" id="CHEBI:58210"/>
    </ligand>
</feature>
<organism evidence="8 9">
    <name type="scientific">Acrocarpospora macrocephala</name>
    <dbReference type="NCBI Taxonomy" id="150177"/>
    <lineage>
        <taxon>Bacteria</taxon>
        <taxon>Bacillati</taxon>
        <taxon>Actinomycetota</taxon>
        <taxon>Actinomycetes</taxon>
        <taxon>Streptosporangiales</taxon>
        <taxon>Streptosporangiaceae</taxon>
        <taxon>Acrocarpospora</taxon>
    </lineage>
</organism>
<name>A0A5M3WTD8_9ACTN</name>
<keyword evidence="2 6" id="KW-0288">FMN</keyword>
<gene>
    <name evidence="8" type="ORF">Amac_053630</name>
</gene>
<dbReference type="RefSeq" id="WP_155357122.1">
    <property type="nucleotide sequence ID" value="NZ_BAAAHL010000003.1"/>
</dbReference>
<dbReference type="NCBIfam" id="TIGR03860">
    <property type="entry name" value="FMN_nitrolo"/>
    <property type="match status" value="1"/>
</dbReference>
<dbReference type="PIRSF" id="PIRSF000337">
    <property type="entry name" value="NTA_MOA"/>
    <property type="match status" value="1"/>
</dbReference>
<dbReference type="OrthoDB" id="8320141at2"/>
<evidence type="ECO:0000313" key="9">
    <source>
        <dbReference type="Proteomes" id="UP000331127"/>
    </source>
</evidence>
<dbReference type="Pfam" id="PF00296">
    <property type="entry name" value="Bac_luciferase"/>
    <property type="match status" value="1"/>
</dbReference>
<dbReference type="EMBL" id="BLAE01000032">
    <property type="protein sequence ID" value="GES11766.1"/>
    <property type="molecule type" value="Genomic_DNA"/>
</dbReference>
<protein>
    <submittedName>
        <fullName evidence="8">Monooxygenase</fullName>
    </submittedName>
</protein>
<evidence type="ECO:0000256" key="6">
    <source>
        <dbReference type="PIRSR" id="PIRSR000337-1"/>
    </source>
</evidence>
<sequence>MTAPRKLRFSSLALPPGGHLAAWRHPSAQPDAELNLAAVAAYARRIEEAGFSALFVADDAAVRDEHLDSLSRTTQANSFEPLTLLSALATRTDRIGLVATATTSFNEPFHVARRLASLDHISGGRAGWNVDTSVVPREAGGFVRDEHDVHEERYERAEEFLQIVRELWDSYADDAIVADKRTGLYFTPRGRRPLNHVGKHFRVAGPLNVSRPTQGHPVVFHAAATPTEIAFAGRQADVVLTAARSIDDAHAYRARLDDALVAVGRASGSVQVWPGLSPIVASTEGEATTRRDELRDLLRDATPRPVVPDGTGGLFVVGTPEQVADRIAEWHEAGAADGFTVRFPLIPADADPFLDEVLPILARRGLFAPPEGATLRDFLGLSRPERSVA</sequence>
<dbReference type="CDD" id="cd01095">
    <property type="entry name" value="Nitrilotriacetate_monoxgenase"/>
    <property type="match status" value="1"/>
</dbReference>
<evidence type="ECO:0000259" key="7">
    <source>
        <dbReference type="Pfam" id="PF00296"/>
    </source>
</evidence>
<dbReference type="Proteomes" id="UP000331127">
    <property type="component" value="Unassembled WGS sequence"/>
</dbReference>
<evidence type="ECO:0000313" key="8">
    <source>
        <dbReference type="EMBL" id="GES11766.1"/>
    </source>
</evidence>
<reference evidence="8 9" key="1">
    <citation type="submission" date="2019-10" db="EMBL/GenBank/DDBJ databases">
        <title>Whole genome shotgun sequence of Acrocarpospora macrocephala NBRC 16266.</title>
        <authorList>
            <person name="Ichikawa N."/>
            <person name="Kimura A."/>
            <person name="Kitahashi Y."/>
            <person name="Komaki H."/>
            <person name="Oguchi A."/>
        </authorList>
    </citation>
    <scope>NUCLEOTIDE SEQUENCE [LARGE SCALE GENOMIC DNA]</scope>
    <source>
        <strain evidence="8 9">NBRC 16266</strain>
    </source>
</reference>
<evidence type="ECO:0000256" key="2">
    <source>
        <dbReference type="ARBA" id="ARBA00022643"/>
    </source>
</evidence>
<feature type="binding site" evidence="6">
    <location>
        <position position="58"/>
    </location>
    <ligand>
        <name>FMN</name>
        <dbReference type="ChEBI" id="CHEBI:58210"/>
    </ligand>
</feature>
<dbReference type="InterPro" id="IPR011251">
    <property type="entry name" value="Luciferase-like_dom"/>
</dbReference>
<comment type="caution">
    <text evidence="8">The sequence shown here is derived from an EMBL/GenBank/DDBJ whole genome shotgun (WGS) entry which is preliminary data.</text>
</comment>
<comment type="similarity">
    <text evidence="5">Belongs to the NtaA/SnaA/DszA monooxygenase family.</text>
</comment>
<feature type="domain" description="Luciferase-like" evidence="7">
    <location>
        <begin position="18"/>
        <end position="335"/>
    </location>
</feature>
<keyword evidence="4 8" id="KW-0503">Monooxygenase</keyword>
<dbReference type="SUPFAM" id="SSF51679">
    <property type="entry name" value="Bacterial luciferase-like"/>
    <property type="match status" value="1"/>
</dbReference>
<dbReference type="InterPro" id="IPR016215">
    <property type="entry name" value="NTA_MOA"/>
</dbReference>
<dbReference type="AlphaFoldDB" id="A0A5M3WTD8"/>
<evidence type="ECO:0000256" key="3">
    <source>
        <dbReference type="ARBA" id="ARBA00023002"/>
    </source>
</evidence>
<evidence type="ECO:0000256" key="5">
    <source>
        <dbReference type="ARBA" id="ARBA00033748"/>
    </source>
</evidence>
<dbReference type="PANTHER" id="PTHR30011:SF16">
    <property type="entry name" value="C2H2 FINGER DOMAIN TRANSCRIPTION FACTOR (EUROFUNG)-RELATED"/>
    <property type="match status" value="1"/>
</dbReference>
<feature type="binding site" evidence="6">
    <location>
        <position position="100"/>
    </location>
    <ligand>
        <name>FMN</name>
        <dbReference type="ChEBI" id="CHEBI:58210"/>
    </ligand>
</feature>
<proteinExistence type="inferred from homology"/>
<feature type="binding site" evidence="6">
    <location>
        <position position="154"/>
    </location>
    <ligand>
        <name>FMN</name>
        <dbReference type="ChEBI" id="CHEBI:58210"/>
    </ligand>
</feature>
<keyword evidence="1 6" id="KW-0285">Flavoprotein</keyword>
<dbReference type="Gene3D" id="3.20.20.30">
    <property type="entry name" value="Luciferase-like domain"/>
    <property type="match status" value="1"/>
</dbReference>
<dbReference type="GO" id="GO:0016705">
    <property type="term" value="F:oxidoreductase activity, acting on paired donors, with incorporation or reduction of molecular oxygen"/>
    <property type="evidence" value="ECO:0007669"/>
    <property type="project" value="InterPro"/>
</dbReference>
<evidence type="ECO:0000256" key="1">
    <source>
        <dbReference type="ARBA" id="ARBA00022630"/>
    </source>
</evidence>
<keyword evidence="3" id="KW-0560">Oxidoreductase</keyword>
<dbReference type="PANTHER" id="PTHR30011">
    <property type="entry name" value="ALKANESULFONATE MONOOXYGENASE-RELATED"/>
    <property type="match status" value="1"/>
</dbReference>
<dbReference type="InterPro" id="IPR051260">
    <property type="entry name" value="Diverse_substr_monoxygenases"/>
</dbReference>
<keyword evidence="9" id="KW-1185">Reference proteome</keyword>
<accession>A0A5M3WTD8</accession>
<dbReference type="GO" id="GO:0004497">
    <property type="term" value="F:monooxygenase activity"/>
    <property type="evidence" value="ECO:0007669"/>
    <property type="project" value="UniProtKB-KW"/>
</dbReference>
<evidence type="ECO:0000256" key="4">
    <source>
        <dbReference type="ARBA" id="ARBA00023033"/>
    </source>
</evidence>